<evidence type="ECO:0000256" key="4">
    <source>
        <dbReference type="ARBA" id="ARBA00022729"/>
    </source>
</evidence>
<evidence type="ECO:0008006" key="10">
    <source>
        <dbReference type="Google" id="ProtNLM"/>
    </source>
</evidence>
<keyword evidence="2" id="KW-0121">Carboxypeptidase</keyword>
<evidence type="ECO:0000256" key="1">
    <source>
        <dbReference type="ARBA" id="ARBA00009431"/>
    </source>
</evidence>
<protein>
    <recommendedName>
        <fullName evidence="10">Serine carboxypeptidase</fullName>
    </recommendedName>
</protein>
<dbReference type="PANTHER" id="PTHR11802">
    <property type="entry name" value="SERINE PROTEASE FAMILY S10 SERINE CARBOXYPEPTIDASE"/>
    <property type="match status" value="1"/>
</dbReference>
<dbReference type="Pfam" id="PF00450">
    <property type="entry name" value="Peptidase_S10"/>
    <property type="match status" value="1"/>
</dbReference>
<dbReference type="InterPro" id="IPR029058">
    <property type="entry name" value="AB_hydrolase_fold"/>
</dbReference>
<sequence length="428" mass="48093">MKILLLIFIQGCLSSANLSDTDASWSILGFTGYAGEIVINNLTGSSLFYWLFQSANGNIFTDKLPIILWLQGGPGCSGESGMLNEKVGPFLINSNTQPIINPDTWISSFHVISVDYPLGAGFSFANAAYDMKNTTIQASAYLYNFLVKLSKKYPTWFNRDLYIFGDSYAGHWIPGIAYTILMNNRSPSPQAAFQLKGIGIGDPWIEAYTQDQYYSDYAYQSGLIDQEELKIIQTLENELVAQLTSENYDQASTLHDNILGNIVNYAGNVNVMNLRCYNNCYDLGKIPEWMNLASTKNMLHAPMDIVWQDCNGALGNAWTEDTMTSMASYFPLILDNVKVLIYNGQDDLLVNSMGTQALLAKLNWPYIQEFFNAYKIIWKVNGEVAGYVTNYNNLSFVLVLKAGHLMSHDQPHIAKDMVYRFINNEGWQ</sequence>
<comment type="caution">
    <text evidence="8">The sequence shown here is derived from an EMBL/GenBank/DDBJ whole genome shotgun (WGS) entry which is preliminary data.</text>
</comment>
<dbReference type="GO" id="GO:0004185">
    <property type="term" value="F:serine-type carboxypeptidase activity"/>
    <property type="evidence" value="ECO:0007669"/>
    <property type="project" value="InterPro"/>
</dbReference>
<keyword evidence="9" id="KW-1185">Reference proteome</keyword>
<dbReference type="InterPro" id="IPR001563">
    <property type="entry name" value="Peptidase_S10"/>
</dbReference>
<dbReference type="GO" id="GO:0006508">
    <property type="term" value="P:proteolysis"/>
    <property type="evidence" value="ECO:0007669"/>
    <property type="project" value="UniProtKB-KW"/>
</dbReference>
<name>A0AAU9K0T0_9CILI</name>
<gene>
    <name evidence="8" type="ORF">BSTOLATCC_MIC53685</name>
</gene>
<keyword evidence="3" id="KW-0645">Protease</keyword>
<dbReference type="EMBL" id="CAJZBQ010000053">
    <property type="protein sequence ID" value="CAG9331620.1"/>
    <property type="molecule type" value="Genomic_DNA"/>
</dbReference>
<keyword evidence="5" id="KW-0378">Hydrolase</keyword>
<organism evidence="8 9">
    <name type="scientific">Blepharisma stoltei</name>
    <dbReference type="NCBI Taxonomy" id="1481888"/>
    <lineage>
        <taxon>Eukaryota</taxon>
        <taxon>Sar</taxon>
        <taxon>Alveolata</taxon>
        <taxon>Ciliophora</taxon>
        <taxon>Postciliodesmatophora</taxon>
        <taxon>Heterotrichea</taxon>
        <taxon>Heterotrichida</taxon>
        <taxon>Blepharismidae</taxon>
        <taxon>Blepharisma</taxon>
    </lineage>
</organism>
<evidence type="ECO:0000313" key="8">
    <source>
        <dbReference type="EMBL" id="CAG9331620.1"/>
    </source>
</evidence>
<dbReference type="SUPFAM" id="SSF53474">
    <property type="entry name" value="alpha/beta-Hydrolases"/>
    <property type="match status" value="1"/>
</dbReference>
<dbReference type="Gene3D" id="3.40.50.1820">
    <property type="entry name" value="alpha/beta hydrolase"/>
    <property type="match status" value="1"/>
</dbReference>
<evidence type="ECO:0000256" key="5">
    <source>
        <dbReference type="ARBA" id="ARBA00022801"/>
    </source>
</evidence>
<dbReference type="Proteomes" id="UP001162131">
    <property type="component" value="Unassembled WGS sequence"/>
</dbReference>
<dbReference type="PRINTS" id="PR00724">
    <property type="entry name" value="CRBOXYPTASEC"/>
</dbReference>
<keyword evidence="6" id="KW-0325">Glycoprotein</keyword>
<evidence type="ECO:0000256" key="7">
    <source>
        <dbReference type="SAM" id="SignalP"/>
    </source>
</evidence>
<comment type="similarity">
    <text evidence="1">Belongs to the peptidase S10 family.</text>
</comment>
<reference evidence="8" key="1">
    <citation type="submission" date="2021-09" db="EMBL/GenBank/DDBJ databases">
        <authorList>
            <consortium name="AG Swart"/>
            <person name="Singh M."/>
            <person name="Singh A."/>
            <person name="Seah K."/>
            <person name="Emmerich C."/>
        </authorList>
    </citation>
    <scope>NUCLEOTIDE SEQUENCE</scope>
    <source>
        <strain evidence="8">ATCC30299</strain>
    </source>
</reference>
<accession>A0AAU9K0T0</accession>
<feature type="signal peptide" evidence="7">
    <location>
        <begin position="1"/>
        <end position="19"/>
    </location>
</feature>
<dbReference type="AlphaFoldDB" id="A0AAU9K0T0"/>
<proteinExistence type="inferred from homology"/>
<evidence type="ECO:0000313" key="9">
    <source>
        <dbReference type="Proteomes" id="UP001162131"/>
    </source>
</evidence>
<feature type="chain" id="PRO_5043840842" description="Serine carboxypeptidase" evidence="7">
    <location>
        <begin position="20"/>
        <end position="428"/>
    </location>
</feature>
<dbReference type="PANTHER" id="PTHR11802:SF3">
    <property type="entry name" value="RETINOID-INDUCIBLE SERINE CARBOXYPEPTIDASE"/>
    <property type="match status" value="1"/>
</dbReference>
<keyword evidence="4 7" id="KW-0732">Signal</keyword>
<evidence type="ECO:0000256" key="2">
    <source>
        <dbReference type="ARBA" id="ARBA00022645"/>
    </source>
</evidence>
<evidence type="ECO:0000256" key="6">
    <source>
        <dbReference type="ARBA" id="ARBA00023180"/>
    </source>
</evidence>
<evidence type="ECO:0000256" key="3">
    <source>
        <dbReference type="ARBA" id="ARBA00022670"/>
    </source>
</evidence>